<dbReference type="AlphaFoldDB" id="A0A7T7CFN9"/>
<organism evidence="3 4">
    <name type="scientific">Salicibibacter cibi</name>
    <dbReference type="NCBI Taxonomy" id="2743001"/>
    <lineage>
        <taxon>Bacteria</taxon>
        <taxon>Bacillati</taxon>
        <taxon>Bacillota</taxon>
        <taxon>Bacilli</taxon>
        <taxon>Bacillales</taxon>
        <taxon>Bacillaceae</taxon>
        <taxon>Salicibibacter</taxon>
    </lineage>
</organism>
<evidence type="ECO:0000313" key="3">
    <source>
        <dbReference type="EMBL" id="QQK80360.1"/>
    </source>
</evidence>
<feature type="transmembrane region" description="Helical" evidence="1">
    <location>
        <begin position="9"/>
        <end position="27"/>
    </location>
</feature>
<evidence type="ECO:0000256" key="1">
    <source>
        <dbReference type="SAM" id="Phobius"/>
    </source>
</evidence>
<dbReference type="RefSeq" id="WP_200084731.1">
    <property type="nucleotide sequence ID" value="NZ_CP054706.1"/>
</dbReference>
<dbReference type="InterPro" id="IPR016747">
    <property type="entry name" value="Phosphotransbutyrylase"/>
</dbReference>
<dbReference type="Pfam" id="PF04892">
    <property type="entry name" value="VanZ"/>
    <property type="match status" value="1"/>
</dbReference>
<proteinExistence type="predicted"/>
<keyword evidence="4" id="KW-1185">Reference proteome</keyword>
<sequence length="164" mass="18417">MRNLSKQKIVAWLLVIGWMGLIFYFSHQSGEASSSLSGGVTEVAYRWSQRLIPFVTIDFETFHTLIRKAAHVAVYVVFGIFAVHALRVSTTAGRMRRIVLWAWLLCVCYAITDEVHQLFIPGRSAEVSDVVLDSIGAIVGISVYVIVRGKWSFRRVMAPLTGKK</sequence>
<name>A0A7T7CFN9_9BACI</name>
<feature type="transmembrane region" description="Helical" evidence="1">
    <location>
        <begin position="130"/>
        <end position="147"/>
    </location>
</feature>
<feature type="domain" description="VanZ-like" evidence="2">
    <location>
        <begin position="12"/>
        <end position="147"/>
    </location>
</feature>
<dbReference type="PIRSF" id="PIRSF019083">
    <property type="entry name" value="UCP019083_VanZ"/>
    <property type="match status" value="1"/>
</dbReference>
<keyword evidence="1" id="KW-1133">Transmembrane helix</keyword>
<evidence type="ECO:0000259" key="2">
    <source>
        <dbReference type="Pfam" id="PF04892"/>
    </source>
</evidence>
<feature type="transmembrane region" description="Helical" evidence="1">
    <location>
        <begin position="98"/>
        <end position="118"/>
    </location>
</feature>
<keyword evidence="1" id="KW-0472">Membrane</keyword>
<reference evidence="3 4" key="1">
    <citation type="submission" date="2020-06" db="EMBL/GenBank/DDBJ databases">
        <title>Genomic analysis of Salicibibacter sp. NKC21-4.</title>
        <authorList>
            <person name="Oh Y.J."/>
        </authorList>
    </citation>
    <scope>NUCLEOTIDE SEQUENCE [LARGE SCALE GENOMIC DNA]</scope>
    <source>
        <strain evidence="3 4">NKC21-4</strain>
    </source>
</reference>
<dbReference type="KEGG" id="scib:HUG20_10955"/>
<dbReference type="InterPro" id="IPR006976">
    <property type="entry name" value="VanZ-like"/>
</dbReference>
<evidence type="ECO:0000313" key="4">
    <source>
        <dbReference type="Proteomes" id="UP000595349"/>
    </source>
</evidence>
<dbReference type="NCBIfam" id="NF037970">
    <property type="entry name" value="vanZ_1"/>
    <property type="match status" value="1"/>
</dbReference>
<keyword evidence="1" id="KW-0812">Transmembrane</keyword>
<accession>A0A7T7CFN9</accession>
<feature type="transmembrane region" description="Helical" evidence="1">
    <location>
        <begin position="69"/>
        <end position="86"/>
    </location>
</feature>
<dbReference type="Proteomes" id="UP000595349">
    <property type="component" value="Chromosome"/>
</dbReference>
<protein>
    <submittedName>
        <fullName evidence="3">VanZ family protein</fullName>
    </submittedName>
</protein>
<dbReference type="EMBL" id="CP054706">
    <property type="protein sequence ID" value="QQK80360.1"/>
    <property type="molecule type" value="Genomic_DNA"/>
</dbReference>
<gene>
    <name evidence="3" type="ORF">HUG20_10955</name>
</gene>